<dbReference type="InterPro" id="IPR036052">
    <property type="entry name" value="TrpB-like_PALP_sf"/>
</dbReference>
<name>A0ABR2ZEA4_9AGAR</name>
<evidence type="ECO:0000256" key="5">
    <source>
        <dbReference type="ARBA" id="ARBA00023239"/>
    </source>
</evidence>
<protein>
    <recommendedName>
        <fullName evidence="3">L-serine ammonia-lyase</fullName>
        <ecNumber evidence="3">4.3.1.17</ecNumber>
    </recommendedName>
</protein>
<dbReference type="PROSITE" id="PS00165">
    <property type="entry name" value="DEHYDRATASE_SER_THR"/>
    <property type="match status" value="1"/>
</dbReference>
<dbReference type="InterPro" id="IPR001926">
    <property type="entry name" value="TrpB-like_PALP"/>
</dbReference>
<accession>A0ABR2ZEA4</accession>
<dbReference type="InterPro" id="IPR050147">
    <property type="entry name" value="Ser/Thr_Dehydratase"/>
</dbReference>
<keyword evidence="5 8" id="KW-0456">Lyase</keyword>
<dbReference type="PANTHER" id="PTHR48078">
    <property type="entry name" value="THREONINE DEHYDRATASE, MITOCHONDRIAL-RELATED"/>
    <property type="match status" value="1"/>
</dbReference>
<dbReference type="GO" id="GO:0008797">
    <property type="term" value="F:aspartate ammonia-lyase activity"/>
    <property type="evidence" value="ECO:0007669"/>
    <property type="project" value="UniProtKB-EC"/>
</dbReference>
<comment type="caution">
    <text evidence="8">The sequence shown here is derived from an EMBL/GenBank/DDBJ whole genome shotgun (WGS) entry which is preliminary data.</text>
</comment>
<comment type="catalytic activity">
    <reaction evidence="6">
        <text>L-serine = pyruvate + NH4(+)</text>
        <dbReference type="Rhea" id="RHEA:19169"/>
        <dbReference type="ChEBI" id="CHEBI:15361"/>
        <dbReference type="ChEBI" id="CHEBI:28938"/>
        <dbReference type="ChEBI" id="CHEBI:33384"/>
        <dbReference type="EC" id="4.3.1.17"/>
    </reaction>
</comment>
<comment type="similarity">
    <text evidence="2">Belongs to the serine/threonine dehydratase family.</text>
</comment>
<comment type="cofactor">
    <cofactor evidence="1">
        <name>pyridoxal 5'-phosphate</name>
        <dbReference type="ChEBI" id="CHEBI:597326"/>
    </cofactor>
</comment>
<evidence type="ECO:0000256" key="3">
    <source>
        <dbReference type="ARBA" id="ARBA00012093"/>
    </source>
</evidence>
<keyword evidence="4" id="KW-0663">Pyridoxal phosphate</keyword>
<proteinExistence type="inferred from homology"/>
<reference evidence="8 9" key="1">
    <citation type="submission" date="2024-05" db="EMBL/GenBank/DDBJ databases">
        <title>A draft genome resource for the thread blight pathogen Marasmius tenuissimus strain MS-2.</title>
        <authorList>
            <person name="Yulfo-Soto G.E."/>
            <person name="Baruah I.K."/>
            <person name="Amoako-Attah I."/>
            <person name="Bukari Y."/>
            <person name="Meinhardt L.W."/>
            <person name="Bailey B.A."/>
            <person name="Cohen S.P."/>
        </authorList>
    </citation>
    <scope>NUCLEOTIDE SEQUENCE [LARGE SCALE GENOMIC DNA]</scope>
    <source>
        <strain evidence="8 9">MS-2</strain>
    </source>
</reference>
<dbReference type="Proteomes" id="UP001437256">
    <property type="component" value="Unassembled WGS sequence"/>
</dbReference>
<evidence type="ECO:0000256" key="6">
    <source>
        <dbReference type="ARBA" id="ARBA00049406"/>
    </source>
</evidence>
<evidence type="ECO:0000256" key="1">
    <source>
        <dbReference type="ARBA" id="ARBA00001933"/>
    </source>
</evidence>
<sequence>MDSPPLWNNTPLIYSTHLSNKSRCSVYLKLENLQPSQSFKSRGIGYFVQKAKNERGPDVHLIIASGGNAGYAAACAAKSLSVKCTVYLPEGVANRTLELLKAQDAEVVVAGKFYIEAVNAAKEAVDRENNAVLVPAYEDPIIWEGHSTMINEISNQLGKKPDAIFCSVGGGGMLGGIIVGCKKAGWDDVPVIALETLGCNCFHHSILMNSPSSSQFASELPPNVTKVVDETHPLELAHFHKFSSRAWGSLGASRPAAGVVQMALERQGGIKCVSVQDELSMQAGVSFAGRL</sequence>
<dbReference type="SUPFAM" id="SSF53686">
    <property type="entry name" value="Tryptophan synthase beta subunit-like PLP-dependent enzymes"/>
    <property type="match status" value="1"/>
</dbReference>
<organism evidence="8 9">
    <name type="scientific">Marasmius tenuissimus</name>
    <dbReference type="NCBI Taxonomy" id="585030"/>
    <lineage>
        <taxon>Eukaryota</taxon>
        <taxon>Fungi</taxon>
        <taxon>Dikarya</taxon>
        <taxon>Basidiomycota</taxon>
        <taxon>Agaricomycotina</taxon>
        <taxon>Agaricomycetes</taxon>
        <taxon>Agaricomycetidae</taxon>
        <taxon>Agaricales</taxon>
        <taxon>Marasmiineae</taxon>
        <taxon>Marasmiaceae</taxon>
        <taxon>Marasmius</taxon>
    </lineage>
</organism>
<dbReference type="Pfam" id="PF00291">
    <property type="entry name" value="PALP"/>
    <property type="match status" value="1"/>
</dbReference>
<feature type="domain" description="Tryptophan synthase beta chain-like PALP" evidence="7">
    <location>
        <begin position="7"/>
        <end position="217"/>
    </location>
</feature>
<evidence type="ECO:0000256" key="2">
    <source>
        <dbReference type="ARBA" id="ARBA00010869"/>
    </source>
</evidence>
<evidence type="ECO:0000259" key="7">
    <source>
        <dbReference type="Pfam" id="PF00291"/>
    </source>
</evidence>
<dbReference type="EMBL" id="JBBXMP010000214">
    <property type="protein sequence ID" value="KAL0059638.1"/>
    <property type="molecule type" value="Genomic_DNA"/>
</dbReference>
<gene>
    <name evidence="8" type="primary">CHA1</name>
    <name evidence="8" type="ORF">AAF712_013603</name>
</gene>
<keyword evidence="9" id="KW-1185">Reference proteome</keyword>
<evidence type="ECO:0000313" key="8">
    <source>
        <dbReference type="EMBL" id="KAL0059638.1"/>
    </source>
</evidence>
<dbReference type="InterPro" id="IPR000634">
    <property type="entry name" value="Ser/Thr_deHydtase_PyrdxlP-BS"/>
</dbReference>
<dbReference type="Gene3D" id="3.40.50.1100">
    <property type="match status" value="2"/>
</dbReference>
<evidence type="ECO:0000313" key="9">
    <source>
        <dbReference type="Proteomes" id="UP001437256"/>
    </source>
</evidence>
<dbReference type="EC" id="4.3.1.17" evidence="3"/>
<evidence type="ECO:0000256" key="4">
    <source>
        <dbReference type="ARBA" id="ARBA00022898"/>
    </source>
</evidence>
<dbReference type="PANTHER" id="PTHR48078:SF2">
    <property type="entry name" value="CATABOLIC L-SERINE_THREONINE DEHYDRATASE"/>
    <property type="match status" value="1"/>
</dbReference>